<keyword evidence="3" id="KW-1185">Reference proteome</keyword>
<accession>E0S4C7</accession>
<feature type="compositionally biased region" description="Acidic residues" evidence="1">
    <location>
        <begin position="11"/>
        <end position="42"/>
    </location>
</feature>
<dbReference type="InterPro" id="IPR013324">
    <property type="entry name" value="RNA_pol_sigma_r3/r4-like"/>
</dbReference>
<dbReference type="RefSeq" id="WP_013282908.1">
    <property type="nucleotide sequence ID" value="NC_014389.1"/>
</dbReference>
<dbReference type="SUPFAM" id="SSF88946">
    <property type="entry name" value="Sigma2 domain of RNA polymerase sigma factors"/>
    <property type="match status" value="1"/>
</dbReference>
<keyword evidence="2" id="KW-0614">Plasmid</keyword>
<dbReference type="SUPFAM" id="SSF88659">
    <property type="entry name" value="Sigma3 and sigma4 domains of RNA polymerase sigma factors"/>
    <property type="match status" value="1"/>
</dbReference>
<proteinExistence type="predicted"/>
<evidence type="ECO:0000313" key="3">
    <source>
        <dbReference type="Proteomes" id="UP000001299"/>
    </source>
</evidence>
<evidence type="ECO:0000256" key="1">
    <source>
        <dbReference type="SAM" id="MobiDB-lite"/>
    </source>
</evidence>
<feature type="region of interest" description="Disordered" evidence="1">
    <location>
        <begin position="1"/>
        <end position="42"/>
    </location>
</feature>
<dbReference type="EMBL" id="CP001812">
    <property type="protein sequence ID" value="ADL36259.1"/>
    <property type="molecule type" value="Genomic_DNA"/>
</dbReference>
<dbReference type="GO" id="GO:0006352">
    <property type="term" value="P:DNA-templated transcription initiation"/>
    <property type="evidence" value="ECO:0007669"/>
    <property type="project" value="InterPro"/>
</dbReference>
<name>E0S4C7_BUTPB</name>
<dbReference type="NCBIfam" id="TIGR02937">
    <property type="entry name" value="sigma70-ECF"/>
    <property type="match status" value="1"/>
</dbReference>
<organism evidence="2 3">
    <name type="scientific">Butyrivibrio proteoclasticus (strain ATCC 51982 / DSM 14932 / B316)</name>
    <name type="common">Clostridium proteoclasticum</name>
    <dbReference type="NCBI Taxonomy" id="515622"/>
    <lineage>
        <taxon>Bacteria</taxon>
        <taxon>Bacillati</taxon>
        <taxon>Bacillota</taxon>
        <taxon>Clostridia</taxon>
        <taxon>Lachnospirales</taxon>
        <taxon>Lachnospiraceae</taxon>
        <taxon>Butyrivibrio</taxon>
    </lineage>
</organism>
<protein>
    <submittedName>
        <fullName evidence="2">RNA polymerase sigma factor sigma-70 family</fullName>
    </submittedName>
</protein>
<sequence length="378" mass="44103">MGRKKKNKDVFEDEEVMLEEESLEEAELDSELGMEAEGGDDDEVDACMDEIDAAALQEAEERGEHITKNHTAQEWVRLYYDMKQEDDPELRERALTEFVESLQGLVLFVVNRYYKTYMKDYKDDLIGSGMIGLMEGIKRYDPYHNGGNKGEPFVPSTIVTRDIRHACRDYVNSMILNTKTRYKTIEDKLRQIIARKRDESGGEDIDIDIDDLVNELGISPKTAQGILANIQTRNNMVSLDEVMQDSNNSTSRHELFASQTKTPEEEYLEKEKTIRINKMMYDNLTDEQREVCMYHYGFYGEKCTNTEISKIMGIPVQKVSKIINESELRMRRAMSRSHMFKHDRKERAKTHRLEEHKVTLETLERDLKSYDWNTLGEI</sequence>
<dbReference type="GO" id="GO:0003700">
    <property type="term" value="F:DNA-binding transcription factor activity"/>
    <property type="evidence" value="ECO:0007669"/>
    <property type="project" value="InterPro"/>
</dbReference>
<dbReference type="InterPro" id="IPR014284">
    <property type="entry name" value="RNA_pol_sigma-70_dom"/>
</dbReference>
<dbReference type="HOGENOM" id="CLU_730924_0_0_9"/>
<evidence type="ECO:0000313" key="2">
    <source>
        <dbReference type="EMBL" id="ADL36259.1"/>
    </source>
</evidence>
<dbReference type="PANTHER" id="PTHR30603">
    <property type="entry name" value="RNA POLYMERASE SIGMA FACTOR RPO"/>
    <property type="match status" value="1"/>
</dbReference>
<reference evidence="2 3" key="1">
    <citation type="journal article" date="2010" name="PLoS ONE">
        <title>The glycobiome of the rumen bacterium Butyrivibrio proteoclasticus B316(T) highlights adaptation to a polysaccharide-rich environment.</title>
        <authorList>
            <person name="Kelly W.J."/>
            <person name="Leahy S.C."/>
            <person name="Altermann E."/>
            <person name="Yeoman C.J."/>
            <person name="Dunne J.C."/>
            <person name="Kong Z."/>
            <person name="Pacheco D.M."/>
            <person name="Li D."/>
            <person name="Noel S.J."/>
            <person name="Moon C.D."/>
            <person name="Cookson A.L."/>
            <person name="Attwood G.T."/>
        </authorList>
    </citation>
    <scope>NUCLEOTIDE SEQUENCE [LARGE SCALE GENOMIC DNA]</scope>
    <source>
        <strain evidence="3">ATCC 51982 / DSM 14932 / B316</strain>
        <plasmid evidence="3">Plasmid pCY360</plasmid>
    </source>
</reference>
<geneLocation type="plasmid" evidence="2 3">
    <name>pCY360</name>
</geneLocation>
<dbReference type="Proteomes" id="UP000001299">
    <property type="component" value="Plasmid pCY360"/>
</dbReference>
<dbReference type="Gene3D" id="1.20.140.160">
    <property type="match status" value="1"/>
</dbReference>
<dbReference type="Gene3D" id="1.20.120.1810">
    <property type="match status" value="1"/>
</dbReference>
<gene>
    <name evidence="2" type="ordered locus">bpr_II322</name>
</gene>
<dbReference type="KEGG" id="bpb:bpr_II322"/>
<dbReference type="AlphaFoldDB" id="E0S4C7"/>
<dbReference type="InterPro" id="IPR050239">
    <property type="entry name" value="Sigma-70_RNA_pol_init_factors"/>
</dbReference>
<dbReference type="InterPro" id="IPR013325">
    <property type="entry name" value="RNA_pol_sigma_r2"/>
</dbReference>
<dbReference type="PANTHER" id="PTHR30603:SF47">
    <property type="entry name" value="RNA POLYMERASE SIGMA FACTOR SIGD, CHLOROPLASTIC"/>
    <property type="match status" value="1"/>
</dbReference>